<dbReference type="Proteomes" id="UP000451471">
    <property type="component" value="Unassembled WGS sequence"/>
</dbReference>
<evidence type="ECO:0000313" key="3">
    <source>
        <dbReference type="Proteomes" id="UP000451471"/>
    </source>
</evidence>
<evidence type="ECO:0000313" key="2">
    <source>
        <dbReference type="EMBL" id="MWG36243.1"/>
    </source>
</evidence>
<gene>
    <name evidence="2" type="ORF">GQS65_17435</name>
</gene>
<dbReference type="EMBL" id="WSZK01000033">
    <property type="protein sequence ID" value="MWG36243.1"/>
    <property type="molecule type" value="Genomic_DNA"/>
</dbReference>
<feature type="region of interest" description="Disordered" evidence="1">
    <location>
        <begin position="134"/>
        <end position="175"/>
    </location>
</feature>
<sequence length="175" mass="19533">MSSSNSTALGSRENFWGASEDEYHESGHGPALAGTSYEQYVAHALLAKGATYTCPMCADEHDDHVILEDPSEYPPLSQLVDADGFHVEMYGDHRRHRTCRARGHIVWGGHLQDRPAGEFMEIVSTVLDGIGDVPSSRGRDLATRARRRKQDGMHDKTNMRELVTELRRGPDPFDQ</sequence>
<feature type="compositionally biased region" description="Basic and acidic residues" evidence="1">
    <location>
        <begin position="150"/>
        <end position="175"/>
    </location>
</feature>
<comment type="caution">
    <text evidence="2">The sequence shown here is derived from an EMBL/GenBank/DDBJ whole genome shotgun (WGS) entry which is preliminary data.</text>
</comment>
<evidence type="ECO:0000256" key="1">
    <source>
        <dbReference type="SAM" id="MobiDB-lite"/>
    </source>
</evidence>
<protein>
    <submittedName>
        <fullName evidence="2">Uncharacterized protein</fullName>
    </submittedName>
</protein>
<proteinExistence type="predicted"/>
<organism evidence="2 3">
    <name type="scientific">Halomarina oriensis</name>
    <dbReference type="NCBI Taxonomy" id="671145"/>
    <lineage>
        <taxon>Archaea</taxon>
        <taxon>Methanobacteriati</taxon>
        <taxon>Methanobacteriota</taxon>
        <taxon>Stenosarchaea group</taxon>
        <taxon>Halobacteria</taxon>
        <taxon>Halobacteriales</taxon>
        <taxon>Natronomonadaceae</taxon>
        <taxon>Halomarina</taxon>
    </lineage>
</organism>
<name>A0A6B0GUH7_9EURY</name>
<dbReference type="AlphaFoldDB" id="A0A6B0GUH7"/>
<accession>A0A6B0GUH7</accession>
<dbReference type="RefSeq" id="WP_158205907.1">
    <property type="nucleotide sequence ID" value="NZ_WSZK01000033.1"/>
</dbReference>
<reference evidence="2 3" key="1">
    <citation type="submission" date="2019-12" db="EMBL/GenBank/DDBJ databases">
        <title>Halocatena pleomorpha gen. nov. sp. nov., an extremely halophilic archaeon of family Halobacteriaceae isolated from saltpan soil.</title>
        <authorList>
            <person name="Pal Y."/>
            <person name="Verma A."/>
            <person name="Krishnamurthi S."/>
            <person name="Kumar P."/>
        </authorList>
    </citation>
    <scope>NUCLEOTIDE SEQUENCE [LARGE SCALE GENOMIC DNA]</scope>
    <source>
        <strain evidence="2 3">JCM 16495</strain>
    </source>
</reference>
<keyword evidence="3" id="KW-1185">Reference proteome</keyword>